<feature type="compositionally biased region" description="Low complexity" evidence="1">
    <location>
        <begin position="329"/>
        <end position="339"/>
    </location>
</feature>
<reference evidence="3" key="1">
    <citation type="submission" date="2014-11" db="EMBL/GenBank/DDBJ databases">
        <authorList>
            <person name="Otto D Thomas"/>
            <person name="Naeem Raeece"/>
        </authorList>
    </citation>
    <scope>NUCLEOTIDE SEQUENCE</scope>
</reference>
<dbReference type="PROSITE" id="PS51166">
    <property type="entry name" value="CBM20"/>
    <property type="match status" value="1"/>
</dbReference>
<feature type="compositionally biased region" description="Basic and acidic residues" evidence="1">
    <location>
        <begin position="252"/>
        <end position="271"/>
    </location>
</feature>
<dbReference type="GO" id="GO:2001070">
    <property type="term" value="F:starch binding"/>
    <property type="evidence" value="ECO:0007669"/>
    <property type="project" value="InterPro"/>
</dbReference>
<dbReference type="AlphaFoldDB" id="A0A0G4FZ72"/>
<evidence type="ECO:0000256" key="1">
    <source>
        <dbReference type="SAM" id="MobiDB-lite"/>
    </source>
</evidence>
<feature type="region of interest" description="Disordered" evidence="1">
    <location>
        <begin position="329"/>
        <end position="370"/>
    </location>
</feature>
<evidence type="ECO:0000259" key="2">
    <source>
        <dbReference type="PROSITE" id="PS51166"/>
    </source>
</evidence>
<feature type="compositionally biased region" description="Basic and acidic residues" evidence="1">
    <location>
        <begin position="148"/>
        <end position="158"/>
    </location>
</feature>
<feature type="domain" description="CBM20" evidence="2">
    <location>
        <begin position="1"/>
        <end position="129"/>
    </location>
</feature>
<dbReference type="VEuPathDB" id="CryptoDB:Cvel_19503"/>
<dbReference type="SUPFAM" id="SSF49452">
    <property type="entry name" value="Starch-binding domain-like"/>
    <property type="match status" value="1"/>
</dbReference>
<sequence>MKGLVAFVAHCPEVRENQRVVVVGECPELGGWELGGALSLRPAPCGRPWWVSSEGDVADLPDSHEVVCLEGLKGGHFRVVRLVVGLAAAERSSVGERYERGENTICVGEGVGGEGEETEFVGISVEWGVPESVQLALLPLYTNRQAEHLQRQSEHPGLSDHPTQSENASPMSSGMTQAAPRMFDSESQDTSSVSLCRHKTAVHSRQSDSERRKGEGENRSLSVGVGSCPSDGECESDNPIPSSHPSTSTHLQTRDRTRDRQPEERLCERPHGFAVSLKRRRSEAALTQLRGDECDEVSGLDGERSGGASGELEREGGCVREEKRRCLSASLPSSAPLSSESCGGRGDPVAEGRADVSAENGRRGGEGGDMKRDRHGKILCLHGRVRYSCKECVGGGICAHGRQRSQCKDCGGKGICAHGRLRSQCRECGGKKICEHGRQRPDCKECGGASICEHGRKRYFCKDCGGKGICAHGRIRSQCRECGGTKICEHGRRRTDCKECGGGSICEHGRKRYFCKDCGGRGICVHKKRRYDCKECKQVSSLPL</sequence>
<name>A0A0G4FZ72_9ALVE</name>
<protein>
    <recommendedName>
        <fullName evidence="2">CBM20 domain-containing protein</fullName>
    </recommendedName>
</protein>
<gene>
    <name evidence="3" type="ORF">Cvel_19503</name>
</gene>
<feature type="region of interest" description="Disordered" evidence="1">
    <location>
        <begin position="295"/>
        <end position="316"/>
    </location>
</feature>
<accession>A0A0G4FZ72</accession>
<dbReference type="PhylomeDB" id="A0A0G4FZ72"/>
<dbReference type="InterPro" id="IPR002044">
    <property type="entry name" value="CBM20"/>
</dbReference>
<evidence type="ECO:0000313" key="3">
    <source>
        <dbReference type="EMBL" id="CEM20920.1"/>
    </source>
</evidence>
<feature type="region of interest" description="Disordered" evidence="1">
    <location>
        <begin position="148"/>
        <end position="271"/>
    </location>
</feature>
<feature type="compositionally biased region" description="Basic and acidic residues" evidence="1">
    <location>
        <begin position="205"/>
        <end position="218"/>
    </location>
</feature>
<feature type="compositionally biased region" description="Basic and acidic residues" evidence="1">
    <location>
        <begin position="348"/>
        <end position="370"/>
    </location>
</feature>
<dbReference type="Gene3D" id="2.60.40.10">
    <property type="entry name" value="Immunoglobulins"/>
    <property type="match status" value="1"/>
</dbReference>
<organism evidence="3">
    <name type="scientific">Chromera velia CCMP2878</name>
    <dbReference type="NCBI Taxonomy" id="1169474"/>
    <lineage>
        <taxon>Eukaryota</taxon>
        <taxon>Sar</taxon>
        <taxon>Alveolata</taxon>
        <taxon>Colpodellida</taxon>
        <taxon>Chromeraceae</taxon>
        <taxon>Chromera</taxon>
    </lineage>
</organism>
<proteinExistence type="predicted"/>
<dbReference type="EMBL" id="CDMZ01000758">
    <property type="protein sequence ID" value="CEM20920.1"/>
    <property type="molecule type" value="Genomic_DNA"/>
</dbReference>
<feature type="compositionally biased region" description="Low complexity" evidence="1">
    <location>
        <begin position="241"/>
        <end position="250"/>
    </location>
</feature>
<dbReference type="InterPro" id="IPR013784">
    <property type="entry name" value="Carb-bd-like_fold"/>
</dbReference>
<dbReference type="InterPro" id="IPR013783">
    <property type="entry name" value="Ig-like_fold"/>
</dbReference>
<feature type="compositionally biased region" description="Polar residues" evidence="1">
    <location>
        <begin position="161"/>
        <end position="176"/>
    </location>
</feature>